<sequence>MRENDVSVEELSYELSVVLEGLLYYAGVKKSKLEEAAGIYVECIDEALENSNSQGVDEVIEIVEYMKKHHTKLFKE</sequence>
<evidence type="ECO:0000313" key="1">
    <source>
        <dbReference type="EMBL" id="QCD45393.1"/>
    </source>
</evidence>
<protein>
    <submittedName>
        <fullName evidence="1">Uncharacterized protein</fullName>
    </submittedName>
</protein>
<evidence type="ECO:0000313" key="2">
    <source>
        <dbReference type="Proteomes" id="UP000503264"/>
    </source>
</evidence>
<organism evidence="1 2">
    <name type="scientific">Campylobacter mucosalis CCUG 21559</name>
    <dbReference type="NCBI Taxonomy" id="1032067"/>
    <lineage>
        <taxon>Bacteria</taxon>
        <taxon>Pseudomonadati</taxon>
        <taxon>Campylobacterota</taxon>
        <taxon>Epsilonproteobacteria</taxon>
        <taxon>Campylobacterales</taxon>
        <taxon>Campylobacteraceae</taxon>
        <taxon>Campylobacter</taxon>
    </lineage>
</organism>
<dbReference type="Proteomes" id="UP000503264">
    <property type="component" value="Chromosome"/>
</dbReference>
<name>A0A6G5QI62_9BACT</name>
<accession>A0A6G5QI62</accession>
<dbReference type="EMBL" id="CP012542">
    <property type="protein sequence ID" value="QCD45393.1"/>
    <property type="molecule type" value="Genomic_DNA"/>
</dbReference>
<proteinExistence type="predicted"/>
<keyword evidence="2" id="KW-1185">Reference proteome</keyword>
<dbReference type="RefSeq" id="WP_171994139.1">
    <property type="nucleotide sequence ID" value="NZ_CP012542.1"/>
</dbReference>
<gene>
    <name evidence="1" type="ORF">CMUC_1643</name>
</gene>
<reference evidence="1 2" key="1">
    <citation type="submission" date="2016-07" db="EMBL/GenBank/DDBJ databases">
        <title>Comparative genomics of the Campylobacter concisus group.</title>
        <authorList>
            <person name="Miller W.G."/>
            <person name="Yee E."/>
            <person name="Chapman M.H."/>
            <person name="Huynh S."/>
            <person name="Bono J.L."/>
            <person name="On S.L.W."/>
            <person name="StLeger J."/>
            <person name="Foster G."/>
            <person name="Parker C.T."/>
        </authorList>
    </citation>
    <scope>NUCLEOTIDE SEQUENCE [LARGE SCALE GENOMIC DNA]</scope>
    <source>
        <strain evidence="1 2">CCUG 21559</strain>
    </source>
</reference>
<dbReference type="AlphaFoldDB" id="A0A6G5QI62"/>